<feature type="compositionally biased region" description="Polar residues" evidence="2">
    <location>
        <begin position="50"/>
        <end position="59"/>
    </location>
</feature>
<dbReference type="InterPro" id="IPR043554">
    <property type="entry name" value="KINB"/>
</dbReference>
<dbReference type="InterPro" id="IPR006828">
    <property type="entry name" value="ASC_dom"/>
</dbReference>
<comment type="similarity">
    <text evidence="1">Belongs to the 5'-AMP-activated protein kinase beta subunit family.</text>
</comment>
<dbReference type="AlphaFoldDB" id="A0AAW1GI27"/>
<dbReference type="SMART" id="SM01010">
    <property type="entry name" value="AMPKBI"/>
    <property type="match status" value="1"/>
</dbReference>
<evidence type="ECO:0000313" key="5">
    <source>
        <dbReference type="Proteomes" id="UP001443914"/>
    </source>
</evidence>
<name>A0AAW1GI27_SAPOF</name>
<evidence type="ECO:0000256" key="2">
    <source>
        <dbReference type="SAM" id="MobiDB-lite"/>
    </source>
</evidence>
<reference evidence="4" key="1">
    <citation type="submission" date="2024-03" db="EMBL/GenBank/DDBJ databases">
        <title>WGS assembly of Saponaria officinalis var. Norfolk2.</title>
        <authorList>
            <person name="Jenkins J."/>
            <person name="Shu S."/>
            <person name="Grimwood J."/>
            <person name="Barry K."/>
            <person name="Goodstein D."/>
            <person name="Schmutz J."/>
            <person name="Leebens-Mack J."/>
            <person name="Osbourn A."/>
        </authorList>
    </citation>
    <scope>NUCLEOTIDE SEQUENCE [LARGE SCALE GENOMIC DNA]</scope>
    <source>
        <strain evidence="4">JIC</strain>
    </source>
</reference>
<proteinExistence type="inferred from homology"/>
<gene>
    <name evidence="4" type="ORF">RND81_14G017700</name>
</gene>
<dbReference type="Proteomes" id="UP001443914">
    <property type="component" value="Unassembled WGS sequence"/>
</dbReference>
<dbReference type="SUPFAM" id="SSF160219">
    <property type="entry name" value="AMPKBI-like"/>
    <property type="match status" value="1"/>
</dbReference>
<comment type="caution">
    <text evidence="4">The sequence shown here is derived from an EMBL/GenBank/DDBJ whole genome shotgun (WGS) entry which is preliminary data.</text>
</comment>
<dbReference type="GO" id="GO:0005737">
    <property type="term" value="C:cytoplasm"/>
    <property type="evidence" value="ECO:0007669"/>
    <property type="project" value="UniProtKB-ARBA"/>
</dbReference>
<feature type="domain" description="Association with the SNF1 complex (ASC)" evidence="3">
    <location>
        <begin position="19"/>
        <end position="109"/>
    </location>
</feature>
<dbReference type="EMBL" id="JBDFQZ010000014">
    <property type="protein sequence ID" value="KAK9664070.1"/>
    <property type="molecule type" value="Genomic_DNA"/>
</dbReference>
<evidence type="ECO:0000259" key="3">
    <source>
        <dbReference type="SMART" id="SM01010"/>
    </source>
</evidence>
<organism evidence="4 5">
    <name type="scientific">Saponaria officinalis</name>
    <name type="common">Common soapwort</name>
    <name type="synonym">Lychnis saponaria</name>
    <dbReference type="NCBI Taxonomy" id="3572"/>
    <lineage>
        <taxon>Eukaryota</taxon>
        <taxon>Viridiplantae</taxon>
        <taxon>Streptophyta</taxon>
        <taxon>Embryophyta</taxon>
        <taxon>Tracheophyta</taxon>
        <taxon>Spermatophyta</taxon>
        <taxon>Magnoliopsida</taxon>
        <taxon>eudicotyledons</taxon>
        <taxon>Gunneridae</taxon>
        <taxon>Pentapetalae</taxon>
        <taxon>Caryophyllales</taxon>
        <taxon>Caryophyllaceae</taxon>
        <taxon>Caryophylleae</taxon>
        <taxon>Saponaria</taxon>
    </lineage>
</organism>
<evidence type="ECO:0000313" key="4">
    <source>
        <dbReference type="EMBL" id="KAK9664070.1"/>
    </source>
</evidence>
<protein>
    <recommendedName>
        <fullName evidence="3">Association with the SNF1 complex (ASC) domain-containing protein</fullName>
    </recommendedName>
</protein>
<sequence>MSTSITNEEAVTAVGYETPDSPDSGYDSHVYLWNGDDTRDPPYAPPHLQHTLSSGTTGRETTAVIPLTQYTTVNHMYIENREAPRSVVSLGNTYRFRSKFVTVVLYMPVQRGSHS</sequence>
<dbReference type="InterPro" id="IPR037256">
    <property type="entry name" value="ASC_dom_sf"/>
</dbReference>
<dbReference type="PANTHER" id="PTHR46316:SF5">
    <property type="entry name" value="SNF1-RELATED PROTEIN KINASE REGULATORY SUBUNIT BETA-3"/>
    <property type="match status" value="1"/>
</dbReference>
<dbReference type="PANTHER" id="PTHR46316">
    <property type="entry name" value="SNF1-RELATED PROTEIN KINASE REGULATORY SUBUNIT BETA-1"/>
    <property type="match status" value="1"/>
</dbReference>
<dbReference type="Gene3D" id="6.20.250.60">
    <property type="match status" value="1"/>
</dbReference>
<evidence type="ECO:0000256" key="1">
    <source>
        <dbReference type="ARBA" id="ARBA00010926"/>
    </source>
</evidence>
<keyword evidence="5" id="KW-1185">Reference proteome</keyword>
<feature type="region of interest" description="Disordered" evidence="2">
    <location>
        <begin position="1"/>
        <end position="59"/>
    </location>
</feature>
<dbReference type="Pfam" id="PF04739">
    <property type="entry name" value="AMPKBI"/>
    <property type="match status" value="1"/>
</dbReference>
<accession>A0AAW1GI27</accession>